<dbReference type="Proteomes" id="UP001239167">
    <property type="component" value="Unassembled WGS sequence"/>
</dbReference>
<evidence type="ECO:0000256" key="7">
    <source>
        <dbReference type="ARBA" id="ARBA00023136"/>
    </source>
</evidence>
<evidence type="ECO:0000256" key="1">
    <source>
        <dbReference type="ARBA" id="ARBA00004651"/>
    </source>
</evidence>
<keyword evidence="7 8" id="KW-0472">Membrane</keyword>
<gene>
    <name evidence="9" type="ORF">J2S01_000649</name>
</gene>
<evidence type="ECO:0000313" key="9">
    <source>
        <dbReference type="EMBL" id="MDQ0202953.1"/>
    </source>
</evidence>
<keyword evidence="6 8" id="KW-1133">Transmembrane helix</keyword>
<dbReference type="EMBL" id="JAUSUE010000003">
    <property type="protein sequence ID" value="MDQ0202953.1"/>
    <property type="molecule type" value="Genomic_DNA"/>
</dbReference>
<dbReference type="InterPro" id="IPR017225">
    <property type="entry name" value="Cell_shape_determin_MreD_prd"/>
</dbReference>
<evidence type="ECO:0000256" key="5">
    <source>
        <dbReference type="ARBA" id="ARBA00022960"/>
    </source>
</evidence>
<feature type="transmembrane region" description="Helical" evidence="8">
    <location>
        <begin position="131"/>
        <end position="149"/>
    </location>
</feature>
<sequence>MKKKIAWIAVFLAAYILQTSLLNLVSFHNINADLLLLLTVSYSLTHGFRRGAFIGFCSGLLQDVASGTFLGFNTLSKMMIGFGFGFMIGRVYEKKIILPVISSIVATAANYLISLIVILMLGYTVNIMQNAYNLLVIPLVYNLCFSYLMHRIVCWLKNKSFDE</sequence>
<evidence type="ECO:0000256" key="6">
    <source>
        <dbReference type="ARBA" id="ARBA00022989"/>
    </source>
</evidence>
<dbReference type="PIRSF" id="PIRSF037497">
    <property type="entry name" value="MreD_Clostridium/Treponema_prd"/>
    <property type="match status" value="1"/>
</dbReference>
<dbReference type="NCBIfam" id="TIGR03426">
    <property type="entry name" value="shape_MreD"/>
    <property type="match status" value="1"/>
</dbReference>
<reference evidence="9 10" key="1">
    <citation type="submission" date="2023-07" db="EMBL/GenBank/DDBJ databases">
        <title>Genomic Encyclopedia of Type Strains, Phase IV (KMG-IV): sequencing the most valuable type-strain genomes for metagenomic binning, comparative biology and taxonomic classification.</title>
        <authorList>
            <person name="Goeker M."/>
        </authorList>
    </citation>
    <scope>NUCLEOTIDE SEQUENCE [LARGE SCALE GENOMIC DNA]</scope>
    <source>
        <strain evidence="9 10">DSM 16980</strain>
    </source>
</reference>
<evidence type="ECO:0000256" key="3">
    <source>
        <dbReference type="ARBA" id="ARBA00022475"/>
    </source>
</evidence>
<evidence type="ECO:0000256" key="2">
    <source>
        <dbReference type="ARBA" id="ARBA00007776"/>
    </source>
</evidence>
<dbReference type="InterPro" id="IPR007227">
    <property type="entry name" value="Cell_shape_determining_MreD"/>
</dbReference>
<keyword evidence="3" id="KW-1003">Cell membrane</keyword>
<dbReference type="Gene3D" id="1.10.1760.20">
    <property type="match status" value="1"/>
</dbReference>
<keyword evidence="5" id="KW-0133">Cell shape</keyword>
<keyword evidence="10" id="KW-1185">Reference proteome</keyword>
<feature type="transmembrane region" description="Helical" evidence="8">
    <location>
        <begin position="96"/>
        <end position="125"/>
    </location>
</feature>
<proteinExistence type="inferred from homology"/>
<dbReference type="RefSeq" id="WP_196605749.1">
    <property type="nucleotide sequence ID" value="NZ_CP116940.1"/>
</dbReference>
<accession>A0ABT9Y545</accession>
<name>A0ABT9Y545_9FIRM</name>
<comment type="similarity">
    <text evidence="2">Belongs to the MreD family.</text>
</comment>
<comment type="caution">
    <text evidence="9">The sequence shown here is derived from an EMBL/GenBank/DDBJ whole genome shotgun (WGS) entry which is preliminary data.</text>
</comment>
<comment type="subcellular location">
    <subcellularLocation>
        <location evidence="1">Cell membrane</location>
        <topology evidence="1">Multi-pass membrane protein</topology>
    </subcellularLocation>
</comment>
<dbReference type="Pfam" id="PF04093">
    <property type="entry name" value="MreD"/>
    <property type="match status" value="1"/>
</dbReference>
<organism evidence="9 10">
    <name type="scientific">Pectinatus haikarae</name>
    <dbReference type="NCBI Taxonomy" id="349096"/>
    <lineage>
        <taxon>Bacteria</taxon>
        <taxon>Bacillati</taxon>
        <taxon>Bacillota</taxon>
        <taxon>Negativicutes</taxon>
        <taxon>Selenomonadales</taxon>
        <taxon>Selenomonadaceae</taxon>
        <taxon>Pectinatus</taxon>
    </lineage>
</organism>
<keyword evidence="4 8" id="KW-0812">Transmembrane</keyword>
<evidence type="ECO:0000256" key="8">
    <source>
        <dbReference type="SAM" id="Phobius"/>
    </source>
</evidence>
<evidence type="ECO:0000313" key="10">
    <source>
        <dbReference type="Proteomes" id="UP001239167"/>
    </source>
</evidence>
<evidence type="ECO:0000256" key="4">
    <source>
        <dbReference type="ARBA" id="ARBA00022692"/>
    </source>
</evidence>
<protein>
    <submittedName>
        <fullName evidence="9">Rod shape-determining protein MreD</fullName>
    </submittedName>
</protein>